<proteinExistence type="predicted"/>
<organism evidence="1 2">
    <name type="scientific">Staurois parvus</name>
    <dbReference type="NCBI Taxonomy" id="386267"/>
    <lineage>
        <taxon>Eukaryota</taxon>
        <taxon>Metazoa</taxon>
        <taxon>Chordata</taxon>
        <taxon>Craniata</taxon>
        <taxon>Vertebrata</taxon>
        <taxon>Euteleostomi</taxon>
        <taxon>Amphibia</taxon>
        <taxon>Batrachia</taxon>
        <taxon>Anura</taxon>
        <taxon>Neobatrachia</taxon>
        <taxon>Ranoidea</taxon>
        <taxon>Ranidae</taxon>
        <taxon>Staurois</taxon>
    </lineage>
</organism>
<sequence>LLSCWGLCLCICGLCAYFGRLLWWPFLGHCVLGSSLVRPNRFLGGLLVDEVRCSGEWVEVLVRWSKTDQLGRGGRCVFFRSSGFAGVPSVGGSGIFVPSSSGAGVCFFRHAERELVRDVKLDFLQLRRASPGMVVVWSDIVARPSWRWARSVERLNKARIKVNREVGSFFSHHGGFVVRHLELEVDTWRYLRCDGVHLNAVGTDLWSLDLQDGIQRAVRLWRGTRG</sequence>
<dbReference type="Proteomes" id="UP001162483">
    <property type="component" value="Unassembled WGS sequence"/>
</dbReference>
<feature type="non-terminal residue" evidence="1">
    <location>
        <position position="1"/>
    </location>
</feature>
<gene>
    <name evidence="1" type="ORF">SPARVUS_LOCUS5881421</name>
</gene>
<dbReference type="SUPFAM" id="SSF52266">
    <property type="entry name" value="SGNH hydrolase"/>
    <property type="match status" value="1"/>
</dbReference>
<dbReference type="EMBL" id="CATNWA010012942">
    <property type="protein sequence ID" value="CAI9564345.1"/>
    <property type="molecule type" value="Genomic_DNA"/>
</dbReference>
<protein>
    <submittedName>
        <fullName evidence="1">Uncharacterized protein</fullName>
    </submittedName>
</protein>
<name>A0ABN9CXB8_9NEOB</name>
<keyword evidence="2" id="KW-1185">Reference proteome</keyword>
<comment type="caution">
    <text evidence="1">The sequence shown here is derived from an EMBL/GenBank/DDBJ whole genome shotgun (WGS) entry which is preliminary data.</text>
</comment>
<evidence type="ECO:0000313" key="1">
    <source>
        <dbReference type="EMBL" id="CAI9564345.1"/>
    </source>
</evidence>
<evidence type="ECO:0000313" key="2">
    <source>
        <dbReference type="Proteomes" id="UP001162483"/>
    </source>
</evidence>
<accession>A0ABN9CXB8</accession>
<reference evidence="1" key="1">
    <citation type="submission" date="2023-05" db="EMBL/GenBank/DDBJ databases">
        <authorList>
            <person name="Stuckert A."/>
        </authorList>
    </citation>
    <scope>NUCLEOTIDE SEQUENCE</scope>
</reference>